<keyword evidence="3 5" id="KW-1133">Transmembrane helix</keyword>
<evidence type="ECO:0000256" key="4">
    <source>
        <dbReference type="ARBA" id="ARBA00023136"/>
    </source>
</evidence>
<organism evidence="6 7">
    <name type="scientific">Brachyspira suanatina</name>
    <dbReference type="NCBI Taxonomy" id="381802"/>
    <lineage>
        <taxon>Bacteria</taxon>
        <taxon>Pseudomonadati</taxon>
        <taxon>Spirochaetota</taxon>
        <taxon>Spirochaetia</taxon>
        <taxon>Brachyspirales</taxon>
        <taxon>Brachyspiraceae</taxon>
        <taxon>Brachyspira</taxon>
    </lineage>
</organism>
<feature type="transmembrane region" description="Helical" evidence="5">
    <location>
        <begin position="133"/>
        <end position="149"/>
    </location>
</feature>
<evidence type="ECO:0000256" key="5">
    <source>
        <dbReference type="SAM" id="Phobius"/>
    </source>
</evidence>
<dbReference type="RefSeq" id="WP_048593661.1">
    <property type="nucleotide sequence ID" value="NZ_CVLB01000001.1"/>
</dbReference>
<evidence type="ECO:0000313" key="7">
    <source>
        <dbReference type="Proteomes" id="UP000043763"/>
    </source>
</evidence>
<evidence type="ECO:0008006" key="8">
    <source>
        <dbReference type="Google" id="ProtNLM"/>
    </source>
</evidence>
<dbReference type="Pfam" id="PF02674">
    <property type="entry name" value="Colicin_V"/>
    <property type="match status" value="1"/>
</dbReference>
<feature type="transmembrane region" description="Helical" evidence="5">
    <location>
        <begin position="97"/>
        <end position="121"/>
    </location>
</feature>
<gene>
    <name evidence="6" type="ORF">BRSU_0535</name>
</gene>
<dbReference type="GO" id="GO:0009403">
    <property type="term" value="P:toxin biosynthetic process"/>
    <property type="evidence" value="ECO:0007669"/>
    <property type="project" value="InterPro"/>
</dbReference>
<evidence type="ECO:0000256" key="2">
    <source>
        <dbReference type="ARBA" id="ARBA00022692"/>
    </source>
</evidence>
<dbReference type="OrthoDB" id="308028at2"/>
<keyword evidence="7" id="KW-1185">Reference proteome</keyword>
<proteinExistence type="predicted"/>
<dbReference type="InterPro" id="IPR003825">
    <property type="entry name" value="Colicin-V_CvpA"/>
</dbReference>
<keyword evidence="4 5" id="KW-0472">Membrane</keyword>
<feature type="transmembrane region" description="Helical" evidence="5">
    <location>
        <begin position="58"/>
        <end position="77"/>
    </location>
</feature>
<evidence type="ECO:0000256" key="3">
    <source>
        <dbReference type="ARBA" id="ARBA00022989"/>
    </source>
</evidence>
<evidence type="ECO:0000256" key="1">
    <source>
        <dbReference type="ARBA" id="ARBA00004141"/>
    </source>
</evidence>
<feature type="transmembrane region" description="Helical" evidence="5">
    <location>
        <begin position="5"/>
        <end position="22"/>
    </location>
</feature>
<dbReference type="AlphaFoldDB" id="A0A0G4K4N1"/>
<name>A0A0G4K4N1_9SPIR</name>
<comment type="subcellular location">
    <subcellularLocation>
        <location evidence="1">Membrane</location>
        <topology evidence="1">Multi-pass membrane protein</topology>
    </subcellularLocation>
</comment>
<accession>A0A0G4K4N1</accession>
<dbReference type="EMBL" id="CVLB01000001">
    <property type="protein sequence ID" value="CRF32041.1"/>
    <property type="molecule type" value="Genomic_DNA"/>
</dbReference>
<sequence length="164" mass="18816">MFSNIDILLITILVFVLVYGLYKGLISIIIPVIAIIITFIIAPLIYNHMSKYFDHSLILKIISLIATYSIIRIILSKVEKSIKDILKIIYLSWVDRIIGAAALLFISTAIIYIIVGIIITLSPENTQIFSKSIVINYIFALFHNVFLSFEKDHYMVYFTFNFIS</sequence>
<protein>
    <recommendedName>
        <fullName evidence="8">Colicin V production protein</fullName>
    </recommendedName>
</protein>
<dbReference type="GO" id="GO:0016020">
    <property type="term" value="C:membrane"/>
    <property type="evidence" value="ECO:0007669"/>
    <property type="project" value="UniProtKB-SubCell"/>
</dbReference>
<reference evidence="7" key="1">
    <citation type="submission" date="2015-04" db="EMBL/GenBank/DDBJ databases">
        <authorList>
            <person name="Mushtaq Mamoona"/>
        </authorList>
    </citation>
    <scope>NUCLEOTIDE SEQUENCE [LARGE SCALE GENOMIC DNA]</scope>
    <source>
        <strain evidence="7">AN4859/03</strain>
    </source>
</reference>
<keyword evidence="2 5" id="KW-0812">Transmembrane</keyword>
<evidence type="ECO:0000313" key="6">
    <source>
        <dbReference type="EMBL" id="CRF32041.1"/>
    </source>
</evidence>
<feature type="transmembrane region" description="Helical" evidence="5">
    <location>
        <begin position="28"/>
        <end position="46"/>
    </location>
</feature>
<dbReference type="Proteomes" id="UP000043763">
    <property type="component" value="Unassembled WGS sequence"/>
</dbReference>